<organism>
    <name type="scientific">Physcomitrium patens</name>
    <name type="common">Spreading-leaved earth moss</name>
    <name type="synonym">Physcomitrella patens</name>
    <dbReference type="NCBI Taxonomy" id="3218"/>
    <lineage>
        <taxon>Eukaryota</taxon>
        <taxon>Viridiplantae</taxon>
        <taxon>Streptophyta</taxon>
        <taxon>Embryophyta</taxon>
        <taxon>Bryophyta</taxon>
        <taxon>Bryophytina</taxon>
        <taxon>Bryopsida</taxon>
        <taxon>Funariidae</taxon>
        <taxon>Funariales</taxon>
        <taxon>Funariaceae</taxon>
        <taxon>Physcomitrium</taxon>
    </lineage>
</organism>
<evidence type="ECO:0000313" key="3">
    <source>
        <dbReference type="EMBL" id="EDQ48224.1"/>
    </source>
</evidence>
<dbReference type="EMBL" id="DS546711">
    <property type="protein sequence ID" value="EDQ48224.1"/>
    <property type="molecule type" value="Genomic_DNA"/>
</dbReference>
<feature type="compositionally biased region" description="Low complexity" evidence="1">
    <location>
        <begin position="178"/>
        <end position="190"/>
    </location>
</feature>
<accession>A9U7X9</accession>
<dbReference type="eggNOG" id="ENOG502T2B8">
    <property type="taxonomic scope" value="Eukaryota"/>
</dbReference>
<dbReference type="InterPro" id="IPR033880">
    <property type="entry name" value="SPFH_YdjI"/>
</dbReference>
<dbReference type="HOGENOM" id="CLU_1437954_0_0_1"/>
<gene>
    <name evidence="3" type="ORF">PHYPADRAFT_104115</name>
</gene>
<evidence type="ECO:0000259" key="2">
    <source>
        <dbReference type="Pfam" id="PF13421"/>
    </source>
</evidence>
<proteinExistence type="predicted"/>
<feature type="region of interest" description="Disordered" evidence="1">
    <location>
        <begin position="170"/>
        <end position="190"/>
    </location>
</feature>
<name>A9U7X9_PHYPA</name>
<dbReference type="AlphaFoldDB" id="A9U7X9"/>
<dbReference type="Gene3D" id="2.20.28.30">
    <property type="entry name" value="RNA polymerase ii, chain L"/>
    <property type="match status" value="1"/>
</dbReference>
<evidence type="ECO:0000256" key="1">
    <source>
        <dbReference type="SAM" id="MobiDB-lite"/>
    </source>
</evidence>
<reference evidence="3" key="1">
    <citation type="journal article" date="2008" name="Science">
        <title>The Physcomitrella genome reveals evolutionary insights into the conquest of land by plants.</title>
        <authorList>
            <person name="Rensing S."/>
            <person name="Lang D."/>
            <person name="Zimmer A."/>
            <person name="Terry A."/>
            <person name="Salamov A."/>
            <person name="Shapiro H."/>
            <person name="Nishiyama T."/>
            <person name="Perroud P.-F."/>
            <person name="Lindquist E."/>
            <person name="Kamisugi Y."/>
            <person name="Tanahashi T."/>
            <person name="Sakakibara K."/>
            <person name="Fujita T."/>
            <person name="Oishi K."/>
            <person name="Shin-I T."/>
            <person name="Kuroki Y."/>
            <person name="Toyoda A."/>
            <person name="Suzuki Y."/>
            <person name="Hashimoto A."/>
            <person name="Yamaguchi K."/>
            <person name="Sugano A."/>
            <person name="Kohara Y."/>
            <person name="Fujiyama A."/>
            <person name="Anterola A."/>
            <person name="Aoki S."/>
            <person name="Ashton N."/>
            <person name="Barbazuk W.B."/>
            <person name="Barker E."/>
            <person name="Bennetzen J."/>
            <person name="Bezanilla M."/>
            <person name="Blankenship R."/>
            <person name="Cho S.H."/>
            <person name="Dutcher S."/>
            <person name="Estelle M."/>
            <person name="Fawcett J.A."/>
            <person name="Gundlach H."/>
            <person name="Hanada K."/>
            <person name="Heyl A."/>
            <person name="Hicks K.A."/>
            <person name="Hugh J."/>
            <person name="Lohr M."/>
            <person name="Mayer K."/>
            <person name="Melkozernov A."/>
            <person name="Murata T."/>
            <person name="Nelson D."/>
            <person name="Pils B."/>
            <person name="Prigge M."/>
            <person name="Reiss B."/>
            <person name="Renner T."/>
            <person name="Rombauts S."/>
            <person name="Rushton P."/>
            <person name="Sanderfoot A."/>
            <person name="Schween G."/>
            <person name="Shiu S.-H."/>
            <person name="Stueber K."/>
            <person name="Theodoulou F.L."/>
            <person name="Tu H."/>
            <person name="Van de Peer Y."/>
            <person name="Verrier P.J."/>
            <person name="Waters E."/>
            <person name="Wood A."/>
            <person name="Yang L."/>
            <person name="Cove D."/>
            <person name="Cuming A."/>
            <person name="Hasebe M."/>
            <person name="Lucas S."/>
            <person name="Mishler D.B."/>
            <person name="Reski R."/>
            <person name="Grigoriev I."/>
            <person name="Quatrano R.S."/>
            <person name="Boore J.L."/>
        </authorList>
    </citation>
    <scope>NUCLEOTIDE SEQUENCE [LARGE SCALE GENOMIC DNA]</scope>
</reference>
<dbReference type="Pfam" id="PF13421">
    <property type="entry name" value="Band_7_1"/>
    <property type="match status" value="1"/>
</dbReference>
<dbReference type="PANTHER" id="PTHR37826:SF2">
    <property type="entry name" value="ZINC-RIBBON DOMAIN-CONTAINING PROTEIN"/>
    <property type="match status" value="1"/>
</dbReference>
<dbReference type="InterPro" id="IPR036013">
    <property type="entry name" value="Band_7/SPFH_dom_sf"/>
</dbReference>
<feature type="domain" description="SPFH" evidence="2">
    <location>
        <begin position="1"/>
        <end position="120"/>
    </location>
</feature>
<protein>
    <submittedName>
        <fullName evidence="3">Predicted protein</fullName>
    </submittedName>
</protein>
<dbReference type="CDD" id="cd03408">
    <property type="entry name" value="SPFH_like_u1"/>
    <property type="match status" value="1"/>
</dbReference>
<feature type="non-terminal residue" evidence="3">
    <location>
        <position position="292"/>
    </location>
</feature>
<dbReference type="PANTHER" id="PTHR37826">
    <property type="entry name" value="FLOTILLIN BAND_7_5 DOMAIN PROTEIN"/>
    <property type="match status" value="1"/>
</dbReference>
<sequence>MRDPEFGAIRMRGFGSYAFRVQDPALFLKEIFGTQSSFGSDQIGGYLKSVIVSGVSDLIGEAKIPIMDIAVQYDELSSALRTKLEPIFNGMGLSLSGFFIENISLPEEVEKMIDRKSSMSIAGNLDQYMKFQAAESLRDAANNPDSGLAGAGASLGAGMAMGQMFNQAMKPSADAVEPQSAAPAHPASPRRALMSVEAPIRFPCSGCGAQMIFDTETQQMKCTYCGSLAPIDQPRYPSEPTEYELDFADEQDQALKDWGTEQQAVQCENCGAQMLLPAAQTAALCAFCGSPK</sequence>
<dbReference type="SUPFAM" id="SSF117892">
    <property type="entry name" value="Band 7/SPFH domain"/>
    <property type="match status" value="1"/>
</dbReference>